<dbReference type="OrthoDB" id="5242980at2"/>
<evidence type="ECO:0000256" key="2">
    <source>
        <dbReference type="ARBA" id="ARBA00022884"/>
    </source>
</evidence>
<evidence type="ECO:0000313" key="9">
    <source>
        <dbReference type="EMBL" id="ROP42982.1"/>
    </source>
</evidence>
<reference evidence="9 10" key="1">
    <citation type="journal article" date="2015" name="Stand. Genomic Sci.">
        <title>Genomic Encyclopedia of Bacterial and Archaeal Type Strains, Phase III: the genomes of soil and plant-associated and newly described type strains.</title>
        <authorList>
            <person name="Whitman W.B."/>
            <person name="Woyke T."/>
            <person name="Klenk H.P."/>
            <person name="Zhou Y."/>
            <person name="Lilburn T.G."/>
            <person name="Beck B.J."/>
            <person name="De Vos P."/>
            <person name="Vandamme P."/>
            <person name="Eisen J.A."/>
            <person name="Garrity G."/>
            <person name="Hugenholtz P."/>
            <person name="Kyrpides N.C."/>
        </authorList>
    </citation>
    <scope>NUCLEOTIDE SEQUENCE [LARGE SCALE GENOMIC DNA]</scope>
    <source>
        <strain evidence="9 10">CECT 7306</strain>
    </source>
</reference>
<evidence type="ECO:0000259" key="8">
    <source>
        <dbReference type="Pfam" id="PF14693"/>
    </source>
</evidence>
<dbReference type="NCBIfam" id="NF004131">
    <property type="entry name" value="PRK05618.2-1"/>
    <property type="match status" value="1"/>
</dbReference>
<keyword evidence="10" id="KW-1185">Reference proteome</keyword>
<keyword evidence="4 5" id="KW-0687">Ribonucleoprotein</keyword>
<evidence type="ECO:0000256" key="5">
    <source>
        <dbReference type="HAMAP-Rule" id="MF_01334"/>
    </source>
</evidence>
<dbReference type="EMBL" id="RJKN01000005">
    <property type="protein sequence ID" value="ROP42982.1"/>
    <property type="molecule type" value="Genomic_DNA"/>
</dbReference>
<dbReference type="InterPro" id="IPR020930">
    <property type="entry name" value="Ribosomal_uL5_bac-type"/>
</dbReference>
<feature type="domain" description="Large ribosomal subunit protein bL25 beta" evidence="8">
    <location>
        <begin position="99"/>
        <end position="179"/>
    </location>
</feature>
<dbReference type="Pfam" id="PF14693">
    <property type="entry name" value="Ribosomal_TL5_C"/>
    <property type="match status" value="1"/>
</dbReference>
<dbReference type="PANTHER" id="PTHR33284:SF1">
    <property type="entry name" value="RIBOSOMAL PROTEIN L25_GLN-TRNA SYNTHETASE, ANTI-CODON-BINDING DOMAIN-CONTAINING PROTEIN"/>
    <property type="match status" value="1"/>
</dbReference>
<name>A0A3N1HKW7_9ACTN</name>
<dbReference type="PANTHER" id="PTHR33284">
    <property type="entry name" value="RIBOSOMAL PROTEIN L25/GLN-TRNA SYNTHETASE, ANTI-CODON-BINDING DOMAIN-CONTAINING PROTEIN"/>
    <property type="match status" value="1"/>
</dbReference>
<keyword evidence="2 5" id="KW-0694">RNA-binding</keyword>
<accession>A0A3N1HKW7</accession>
<keyword evidence="3 5" id="KW-0689">Ribosomal protein</keyword>
<dbReference type="GO" id="GO:0008097">
    <property type="term" value="F:5S rRNA binding"/>
    <property type="evidence" value="ECO:0007669"/>
    <property type="project" value="InterPro"/>
</dbReference>
<dbReference type="GO" id="GO:0022625">
    <property type="term" value="C:cytosolic large ribosomal subunit"/>
    <property type="evidence" value="ECO:0007669"/>
    <property type="project" value="TreeGrafter"/>
</dbReference>
<evidence type="ECO:0000256" key="4">
    <source>
        <dbReference type="ARBA" id="ARBA00023274"/>
    </source>
</evidence>
<keyword evidence="1 5" id="KW-0699">rRNA-binding</keyword>
<comment type="similarity">
    <text evidence="5">Belongs to the bacterial ribosomal protein bL25 family. CTC subfamily.</text>
</comment>
<dbReference type="GO" id="GO:0006412">
    <property type="term" value="P:translation"/>
    <property type="evidence" value="ECO:0007669"/>
    <property type="project" value="UniProtKB-UniRule"/>
</dbReference>
<dbReference type="InterPro" id="IPR020056">
    <property type="entry name" value="Rbsml_bL25/Gln-tRNA_synth_N"/>
</dbReference>
<dbReference type="InParanoid" id="A0A3N1HKW7"/>
<dbReference type="InterPro" id="IPR037121">
    <property type="entry name" value="Ribosomal_bL25_C"/>
</dbReference>
<dbReference type="InterPro" id="IPR029751">
    <property type="entry name" value="Ribosomal_L25_dom"/>
</dbReference>
<evidence type="ECO:0000313" key="10">
    <source>
        <dbReference type="Proteomes" id="UP000276232"/>
    </source>
</evidence>
<dbReference type="InterPro" id="IPR020057">
    <property type="entry name" value="Ribosomal_bL25_b-dom"/>
</dbReference>
<organism evidence="9 10">
    <name type="scientific">Pseudokineococcus lusitanus</name>
    <dbReference type="NCBI Taxonomy" id="763993"/>
    <lineage>
        <taxon>Bacteria</taxon>
        <taxon>Bacillati</taxon>
        <taxon>Actinomycetota</taxon>
        <taxon>Actinomycetes</taxon>
        <taxon>Kineosporiales</taxon>
        <taxon>Kineosporiaceae</taxon>
        <taxon>Pseudokineococcus</taxon>
    </lineage>
</organism>
<feature type="domain" description="Large ribosomal subunit protein bL25 L25" evidence="7">
    <location>
        <begin position="7"/>
        <end position="91"/>
    </location>
</feature>
<feature type="region of interest" description="Disordered" evidence="6">
    <location>
        <begin position="187"/>
        <end position="222"/>
    </location>
</feature>
<proteinExistence type="inferred from homology"/>
<protein>
    <recommendedName>
        <fullName evidence="5">Large ribosomal subunit protein bL25</fullName>
    </recommendedName>
    <alternativeName>
        <fullName evidence="5">General stress protein CTC</fullName>
    </alternativeName>
</protein>
<dbReference type="Gene3D" id="2.170.120.20">
    <property type="entry name" value="Ribosomal protein L25, beta domain"/>
    <property type="match status" value="1"/>
</dbReference>
<comment type="subunit">
    <text evidence="5">Part of the 50S ribosomal subunit; part of the 5S rRNA/L5/L18/L25 subcomplex. Contacts the 5S rRNA. Binds to the 5S rRNA independently of L5 and L18.</text>
</comment>
<dbReference type="CDD" id="cd00495">
    <property type="entry name" value="Ribosomal_L25_TL5_CTC"/>
    <property type="match status" value="1"/>
</dbReference>
<feature type="compositionally biased region" description="Acidic residues" evidence="6">
    <location>
        <begin position="187"/>
        <end position="210"/>
    </location>
</feature>
<dbReference type="Gene3D" id="2.40.240.10">
    <property type="entry name" value="Ribosomal Protein L25, Chain P"/>
    <property type="match status" value="1"/>
</dbReference>
<comment type="caution">
    <text evidence="9">The sequence shown here is derived from an EMBL/GenBank/DDBJ whole genome shotgun (WGS) entry which is preliminary data.</text>
</comment>
<comment type="function">
    <text evidence="5">This is one of the proteins that binds to the 5S RNA in the ribosome where it forms part of the central protuberance.</text>
</comment>
<dbReference type="HAMAP" id="MF_01334">
    <property type="entry name" value="Ribosomal_bL25_CTC"/>
    <property type="match status" value="1"/>
</dbReference>
<dbReference type="AlphaFoldDB" id="A0A3N1HKW7"/>
<dbReference type="FunCoup" id="A0A3N1HKW7">
    <property type="interactions" value="57"/>
</dbReference>
<evidence type="ECO:0000256" key="6">
    <source>
        <dbReference type="SAM" id="MobiDB-lite"/>
    </source>
</evidence>
<evidence type="ECO:0000259" key="7">
    <source>
        <dbReference type="Pfam" id="PF01386"/>
    </source>
</evidence>
<dbReference type="Proteomes" id="UP000276232">
    <property type="component" value="Unassembled WGS sequence"/>
</dbReference>
<gene>
    <name evidence="5" type="primary">rplY</name>
    <name evidence="5" type="synonym">ctc</name>
    <name evidence="9" type="ORF">EDC03_2276</name>
</gene>
<dbReference type="InterPro" id="IPR011035">
    <property type="entry name" value="Ribosomal_bL25/Gln-tRNA_synth"/>
</dbReference>
<evidence type="ECO:0000256" key="1">
    <source>
        <dbReference type="ARBA" id="ARBA00022730"/>
    </source>
</evidence>
<dbReference type="SUPFAM" id="SSF50715">
    <property type="entry name" value="Ribosomal protein L25-like"/>
    <property type="match status" value="1"/>
</dbReference>
<dbReference type="InterPro" id="IPR001021">
    <property type="entry name" value="Ribosomal_bL25_long"/>
</dbReference>
<evidence type="ECO:0000256" key="3">
    <source>
        <dbReference type="ARBA" id="ARBA00022980"/>
    </source>
</evidence>
<sequence>MADEIHLSAETRTEFGKGAARRIRRASKIPAVVYGHGEDPRHVTLPGHQTMLAVKRENAVLTLDVEGTEVLALVKDVQREPRRREIEHVDLVLVRRGEKVEVEIAVHVDGEPAPETVVTVEYQTLTLEVDALRIPEGVTVSVEGAEPGTQVLAGQVSLPRGATLVTDPETLVVNVAAARTAEDLEADLAEAESELGIERDESDADAEAAAEDAPAAPAADES</sequence>
<dbReference type="Pfam" id="PF01386">
    <property type="entry name" value="Ribosomal_L25p"/>
    <property type="match status" value="1"/>
</dbReference>
<feature type="compositionally biased region" description="Low complexity" evidence="6">
    <location>
        <begin position="211"/>
        <end position="222"/>
    </location>
</feature>
<dbReference type="NCBIfam" id="TIGR00731">
    <property type="entry name" value="bL25_bact_ctc"/>
    <property type="match status" value="1"/>
</dbReference>
<dbReference type="GO" id="GO:0003735">
    <property type="term" value="F:structural constituent of ribosome"/>
    <property type="evidence" value="ECO:0007669"/>
    <property type="project" value="InterPro"/>
</dbReference>
<dbReference type="RefSeq" id="WP_123380341.1">
    <property type="nucleotide sequence ID" value="NZ_RJKN01000005.1"/>
</dbReference>